<dbReference type="Pfam" id="PF13466">
    <property type="entry name" value="STAS_2"/>
    <property type="match status" value="1"/>
</dbReference>
<dbReference type="PROSITE" id="PS50801">
    <property type="entry name" value="STAS"/>
    <property type="match status" value="1"/>
</dbReference>
<dbReference type="InterPro" id="IPR058548">
    <property type="entry name" value="MlaB-like_STAS"/>
</dbReference>
<evidence type="ECO:0000259" key="1">
    <source>
        <dbReference type="PROSITE" id="PS50801"/>
    </source>
</evidence>
<protein>
    <recommendedName>
        <fullName evidence="1">STAS domain-containing protein</fullName>
    </recommendedName>
</protein>
<dbReference type="InterPro" id="IPR036513">
    <property type="entry name" value="STAS_dom_sf"/>
</dbReference>
<gene>
    <name evidence="2" type="ORF">GCM10009550_38130</name>
</gene>
<dbReference type="InterPro" id="IPR002645">
    <property type="entry name" value="STAS_dom"/>
</dbReference>
<name>A0ABP4BTK1_9ACTN</name>
<dbReference type="Proteomes" id="UP001500665">
    <property type="component" value="Unassembled WGS sequence"/>
</dbReference>
<dbReference type="Gene3D" id="3.30.750.24">
    <property type="entry name" value="STAS domain"/>
    <property type="match status" value="1"/>
</dbReference>
<proteinExistence type="predicted"/>
<organism evidence="2 3">
    <name type="scientific">Actinocorallia libanotica</name>
    <dbReference type="NCBI Taxonomy" id="46162"/>
    <lineage>
        <taxon>Bacteria</taxon>
        <taxon>Bacillati</taxon>
        <taxon>Actinomycetota</taxon>
        <taxon>Actinomycetes</taxon>
        <taxon>Streptosporangiales</taxon>
        <taxon>Thermomonosporaceae</taxon>
        <taxon>Actinocorallia</taxon>
    </lineage>
</organism>
<dbReference type="PANTHER" id="PTHR33495:SF2">
    <property type="entry name" value="ANTI-SIGMA FACTOR ANTAGONIST TM_1081-RELATED"/>
    <property type="match status" value="1"/>
</dbReference>
<dbReference type="CDD" id="cd07043">
    <property type="entry name" value="STAS_anti-anti-sigma_factors"/>
    <property type="match status" value="1"/>
</dbReference>
<dbReference type="EMBL" id="BAAAHH010000015">
    <property type="protein sequence ID" value="GAA0954632.1"/>
    <property type="molecule type" value="Genomic_DNA"/>
</dbReference>
<evidence type="ECO:0000313" key="3">
    <source>
        <dbReference type="Proteomes" id="UP001500665"/>
    </source>
</evidence>
<comment type="caution">
    <text evidence="2">The sequence shown here is derived from an EMBL/GenBank/DDBJ whole genome shotgun (WGS) entry which is preliminary data.</text>
</comment>
<reference evidence="3" key="1">
    <citation type="journal article" date="2019" name="Int. J. Syst. Evol. Microbiol.">
        <title>The Global Catalogue of Microorganisms (GCM) 10K type strain sequencing project: providing services to taxonomists for standard genome sequencing and annotation.</title>
        <authorList>
            <consortium name="The Broad Institute Genomics Platform"/>
            <consortium name="The Broad Institute Genome Sequencing Center for Infectious Disease"/>
            <person name="Wu L."/>
            <person name="Ma J."/>
        </authorList>
    </citation>
    <scope>NUCLEOTIDE SEQUENCE [LARGE SCALE GENOMIC DNA]</scope>
    <source>
        <strain evidence="3">JCM 10696</strain>
    </source>
</reference>
<feature type="domain" description="STAS" evidence="1">
    <location>
        <begin position="40"/>
        <end position="118"/>
    </location>
</feature>
<keyword evidence="3" id="KW-1185">Reference proteome</keyword>
<sequence length="163" mass="17756">MMQSLTRRSQNVHMSETAMTTPSAMDAVLTITPLTEQPGLRLIGEIDLYTIDRAAAALTDAIRSDAPEIYLDLAEVDYCGIEGLRLFALTAQRLGRQGRELVLCSLSPHLAKILGLLGWDTIPGLLPVPRRPFATTPAPVRTNPARPFAVPAFPDRAPWPLTA</sequence>
<accession>A0ABP4BTK1</accession>
<dbReference type="SUPFAM" id="SSF52091">
    <property type="entry name" value="SpoIIaa-like"/>
    <property type="match status" value="1"/>
</dbReference>
<dbReference type="PANTHER" id="PTHR33495">
    <property type="entry name" value="ANTI-SIGMA FACTOR ANTAGONIST TM_1081-RELATED-RELATED"/>
    <property type="match status" value="1"/>
</dbReference>
<evidence type="ECO:0000313" key="2">
    <source>
        <dbReference type="EMBL" id="GAA0954632.1"/>
    </source>
</evidence>